<dbReference type="Proteomes" id="UP000007266">
    <property type="component" value="Linkage group 5"/>
</dbReference>
<reference evidence="2 3" key="2">
    <citation type="journal article" date="2010" name="Nucleic Acids Res.">
        <title>BeetleBase in 2010: revisions to provide comprehensive genomic information for Tribolium castaneum.</title>
        <authorList>
            <person name="Kim H.S."/>
            <person name="Murphy T."/>
            <person name="Xia J."/>
            <person name="Caragea D."/>
            <person name="Park Y."/>
            <person name="Beeman R.W."/>
            <person name="Lorenzen M.D."/>
            <person name="Butcher S."/>
            <person name="Manak J.R."/>
            <person name="Brown S.J."/>
        </authorList>
    </citation>
    <scope>GENOME REANNOTATION</scope>
    <source>
        <strain evidence="2 3">Georgia GA2</strain>
    </source>
</reference>
<proteinExistence type="predicted"/>
<gene>
    <name evidence="2" type="primary">AUGUSTUS-3.0.2_33031</name>
    <name evidence="2" type="ORF">TcasGA2_TC033031</name>
</gene>
<dbReference type="AlphaFoldDB" id="A0A139WHS5"/>
<dbReference type="InterPro" id="IPR038602">
    <property type="entry name" value="Mite_allergen_7_sf"/>
</dbReference>
<keyword evidence="3" id="KW-1185">Reference proteome</keyword>
<dbReference type="InterPro" id="IPR020234">
    <property type="entry name" value="Mite_allergen_group-7"/>
</dbReference>
<protein>
    <recommendedName>
        <fullName evidence="4">Circadian clock-controlled protein-like Protein</fullName>
    </recommendedName>
</protein>
<dbReference type="PANTHER" id="PTHR11008">
    <property type="entry name" value="PROTEIN TAKEOUT-LIKE PROTEIN"/>
    <property type="match status" value="1"/>
</dbReference>
<name>A0A139WHS5_TRICA</name>
<evidence type="ECO:0000313" key="2">
    <source>
        <dbReference type="EMBL" id="KYB27550.1"/>
    </source>
</evidence>
<accession>A0A139WHS5</accession>
<dbReference type="EMBL" id="KQ971342">
    <property type="protein sequence ID" value="KYB27550.1"/>
    <property type="molecule type" value="Genomic_DNA"/>
</dbReference>
<dbReference type="GO" id="GO:0005615">
    <property type="term" value="C:extracellular space"/>
    <property type="evidence" value="ECO:0000318"/>
    <property type="project" value="GO_Central"/>
</dbReference>
<reference evidence="2 3" key="1">
    <citation type="journal article" date="2008" name="Nature">
        <title>The genome of the model beetle and pest Tribolium castaneum.</title>
        <authorList>
            <consortium name="Tribolium Genome Sequencing Consortium"/>
            <person name="Richards S."/>
            <person name="Gibbs R.A."/>
            <person name="Weinstock G.M."/>
            <person name="Brown S.J."/>
            <person name="Denell R."/>
            <person name="Beeman R.W."/>
            <person name="Gibbs R."/>
            <person name="Beeman R.W."/>
            <person name="Brown S.J."/>
            <person name="Bucher G."/>
            <person name="Friedrich M."/>
            <person name="Grimmelikhuijzen C.J."/>
            <person name="Klingler M."/>
            <person name="Lorenzen M."/>
            <person name="Richards S."/>
            <person name="Roth S."/>
            <person name="Schroder R."/>
            <person name="Tautz D."/>
            <person name="Zdobnov E.M."/>
            <person name="Muzny D."/>
            <person name="Gibbs R.A."/>
            <person name="Weinstock G.M."/>
            <person name="Attaway T."/>
            <person name="Bell S."/>
            <person name="Buhay C.J."/>
            <person name="Chandrabose M.N."/>
            <person name="Chavez D."/>
            <person name="Clerk-Blankenburg K.P."/>
            <person name="Cree A."/>
            <person name="Dao M."/>
            <person name="Davis C."/>
            <person name="Chacko J."/>
            <person name="Dinh H."/>
            <person name="Dugan-Rocha S."/>
            <person name="Fowler G."/>
            <person name="Garner T.T."/>
            <person name="Garnes J."/>
            <person name="Gnirke A."/>
            <person name="Hawes A."/>
            <person name="Hernandez J."/>
            <person name="Hines S."/>
            <person name="Holder M."/>
            <person name="Hume J."/>
            <person name="Jhangiani S.N."/>
            <person name="Joshi V."/>
            <person name="Khan Z.M."/>
            <person name="Jackson L."/>
            <person name="Kovar C."/>
            <person name="Kowis A."/>
            <person name="Lee S."/>
            <person name="Lewis L.R."/>
            <person name="Margolis J."/>
            <person name="Morgan M."/>
            <person name="Nazareth L.V."/>
            <person name="Nguyen N."/>
            <person name="Okwuonu G."/>
            <person name="Parker D."/>
            <person name="Richards S."/>
            <person name="Ruiz S.J."/>
            <person name="Santibanez J."/>
            <person name="Savard J."/>
            <person name="Scherer S.E."/>
            <person name="Schneider B."/>
            <person name="Sodergren E."/>
            <person name="Tautz D."/>
            <person name="Vattahil S."/>
            <person name="Villasana D."/>
            <person name="White C.S."/>
            <person name="Wright R."/>
            <person name="Park Y."/>
            <person name="Beeman R.W."/>
            <person name="Lord J."/>
            <person name="Oppert B."/>
            <person name="Lorenzen M."/>
            <person name="Brown S."/>
            <person name="Wang L."/>
            <person name="Savard J."/>
            <person name="Tautz D."/>
            <person name="Richards S."/>
            <person name="Weinstock G."/>
            <person name="Gibbs R.A."/>
            <person name="Liu Y."/>
            <person name="Worley K."/>
            <person name="Weinstock G."/>
            <person name="Elsik C.G."/>
            <person name="Reese J.T."/>
            <person name="Elhaik E."/>
            <person name="Landan G."/>
            <person name="Graur D."/>
            <person name="Arensburger P."/>
            <person name="Atkinson P."/>
            <person name="Beeman R.W."/>
            <person name="Beidler J."/>
            <person name="Brown S.J."/>
            <person name="Demuth J.P."/>
            <person name="Drury D.W."/>
            <person name="Du Y.Z."/>
            <person name="Fujiwara H."/>
            <person name="Lorenzen M."/>
            <person name="Maselli V."/>
            <person name="Osanai M."/>
            <person name="Park Y."/>
            <person name="Robertson H.M."/>
            <person name="Tu Z."/>
            <person name="Wang J.J."/>
            <person name="Wang S."/>
            <person name="Richards S."/>
            <person name="Song H."/>
            <person name="Zhang L."/>
            <person name="Sodergren E."/>
            <person name="Werner D."/>
            <person name="Stanke M."/>
            <person name="Morgenstern B."/>
            <person name="Solovyev V."/>
            <person name="Kosarev P."/>
            <person name="Brown G."/>
            <person name="Chen H.C."/>
            <person name="Ermolaeva O."/>
            <person name="Hlavina W."/>
            <person name="Kapustin Y."/>
            <person name="Kiryutin B."/>
            <person name="Kitts P."/>
            <person name="Maglott D."/>
            <person name="Pruitt K."/>
            <person name="Sapojnikov V."/>
            <person name="Souvorov A."/>
            <person name="Mackey A.J."/>
            <person name="Waterhouse R.M."/>
            <person name="Wyder S."/>
            <person name="Zdobnov E.M."/>
            <person name="Zdobnov E.M."/>
            <person name="Wyder S."/>
            <person name="Kriventseva E.V."/>
            <person name="Kadowaki T."/>
            <person name="Bork P."/>
            <person name="Aranda M."/>
            <person name="Bao R."/>
            <person name="Beermann A."/>
            <person name="Berns N."/>
            <person name="Bolognesi R."/>
            <person name="Bonneton F."/>
            <person name="Bopp D."/>
            <person name="Brown S.J."/>
            <person name="Bucher G."/>
            <person name="Butts T."/>
            <person name="Chaumot A."/>
            <person name="Denell R.E."/>
            <person name="Ferrier D.E."/>
            <person name="Friedrich M."/>
            <person name="Gordon C.M."/>
            <person name="Jindra M."/>
            <person name="Klingler M."/>
            <person name="Lan Q."/>
            <person name="Lattorff H.M."/>
            <person name="Laudet V."/>
            <person name="von Levetsow C."/>
            <person name="Liu Z."/>
            <person name="Lutz R."/>
            <person name="Lynch J.A."/>
            <person name="da Fonseca R.N."/>
            <person name="Posnien N."/>
            <person name="Reuter R."/>
            <person name="Roth S."/>
            <person name="Savard J."/>
            <person name="Schinko J.B."/>
            <person name="Schmitt C."/>
            <person name="Schoppmeier M."/>
            <person name="Schroder R."/>
            <person name="Shippy T.D."/>
            <person name="Simonnet F."/>
            <person name="Marques-Souza H."/>
            <person name="Tautz D."/>
            <person name="Tomoyasu Y."/>
            <person name="Trauner J."/>
            <person name="Van der Zee M."/>
            <person name="Vervoort M."/>
            <person name="Wittkopp N."/>
            <person name="Wimmer E.A."/>
            <person name="Yang X."/>
            <person name="Jones A.K."/>
            <person name="Sattelle D.B."/>
            <person name="Ebert P.R."/>
            <person name="Nelson D."/>
            <person name="Scott J.G."/>
            <person name="Beeman R.W."/>
            <person name="Muthukrishnan S."/>
            <person name="Kramer K.J."/>
            <person name="Arakane Y."/>
            <person name="Beeman R.W."/>
            <person name="Zhu Q."/>
            <person name="Hogenkamp D."/>
            <person name="Dixit R."/>
            <person name="Oppert B."/>
            <person name="Jiang H."/>
            <person name="Zou Z."/>
            <person name="Marshall J."/>
            <person name="Elpidina E."/>
            <person name="Vinokurov K."/>
            <person name="Oppert C."/>
            <person name="Zou Z."/>
            <person name="Evans J."/>
            <person name="Lu Z."/>
            <person name="Zhao P."/>
            <person name="Sumathipala N."/>
            <person name="Altincicek B."/>
            <person name="Vilcinskas A."/>
            <person name="Williams M."/>
            <person name="Hultmark D."/>
            <person name="Hetru C."/>
            <person name="Jiang H."/>
            <person name="Grimmelikhuijzen C.J."/>
            <person name="Hauser F."/>
            <person name="Cazzamali G."/>
            <person name="Williamson M."/>
            <person name="Park Y."/>
            <person name="Li B."/>
            <person name="Tanaka Y."/>
            <person name="Predel R."/>
            <person name="Neupert S."/>
            <person name="Schachtner J."/>
            <person name="Verleyen P."/>
            <person name="Raible F."/>
            <person name="Bork P."/>
            <person name="Friedrich M."/>
            <person name="Walden K.K."/>
            <person name="Robertson H.M."/>
            <person name="Angeli S."/>
            <person name="Foret S."/>
            <person name="Bucher G."/>
            <person name="Schuetz S."/>
            <person name="Maleszka R."/>
            <person name="Wimmer E.A."/>
            <person name="Beeman R.W."/>
            <person name="Lorenzen M."/>
            <person name="Tomoyasu Y."/>
            <person name="Miller S.C."/>
            <person name="Grossmann D."/>
            <person name="Bucher G."/>
        </authorList>
    </citation>
    <scope>NUCLEOTIDE SEQUENCE [LARGE SCALE GENOMIC DNA]</scope>
    <source>
        <strain evidence="2 3">Georgia GA2</strain>
    </source>
</reference>
<evidence type="ECO:0000313" key="3">
    <source>
        <dbReference type="Proteomes" id="UP000007266"/>
    </source>
</evidence>
<feature type="chain" id="PRO_5007299988" description="Circadian clock-controlled protein-like Protein" evidence="1">
    <location>
        <begin position="17"/>
        <end position="526"/>
    </location>
</feature>
<dbReference type="PANTHER" id="PTHR11008:SF29">
    <property type="entry name" value="IP17226P"/>
    <property type="match status" value="1"/>
</dbReference>
<sequence>MRKLIVATCLITLVWGYHVKTQDFDVAIESIEFTKIPAKYNLNFANEEVLKEIIGGIKRPKSGTEAILNEYADKIFQNIQNLMIHGGFDPIEMPDMHTGFNYTLIITYHGELDLTHGWLSDLSTIHRSGDVVVSYSSNTKYLEITVPIAFDDLQFTYDYSAKIMGLGPTGGIEGKANSVGVRVKIGFNVETLEASLDEFSITNSGRITFHFNGNALIDWLLNLLTDVTTILLKRVILLVVENVIKGGLSAAIDAINEVINGTEIVMCEMKLIVVITCLISEILSHHINFEETECPARYKLDETVFLNQKFFQKLVEDIKFNNNRTVTNDYVDEIFFNIRNLMIHEDFDPIQLPGVTTNLSNTFIVTYQGILNLSQGWLSDLSTIHRKGEIISYNYHNKYFMTIPVAFKEMHFTYDYDTTIMGLESQGGIEGKISYLSAKVKIGFDSQKLVTFLEDFHIDNSGIVSFHFTGNVLTDWLLNLMKHTTSELLQKVTFFILENVLCGGLESAFRTMNKMLNPTGPSMQLL</sequence>
<dbReference type="Pfam" id="PF16984">
    <property type="entry name" value="Grp7_allergen"/>
    <property type="match status" value="2"/>
</dbReference>
<keyword evidence="1" id="KW-0732">Signal</keyword>
<dbReference type="GO" id="GO:0007623">
    <property type="term" value="P:circadian rhythm"/>
    <property type="evidence" value="ECO:0000318"/>
    <property type="project" value="GO_Central"/>
</dbReference>
<organism evidence="2 3">
    <name type="scientific">Tribolium castaneum</name>
    <name type="common">Red flour beetle</name>
    <dbReference type="NCBI Taxonomy" id="7070"/>
    <lineage>
        <taxon>Eukaryota</taxon>
        <taxon>Metazoa</taxon>
        <taxon>Ecdysozoa</taxon>
        <taxon>Arthropoda</taxon>
        <taxon>Hexapoda</taxon>
        <taxon>Insecta</taxon>
        <taxon>Pterygota</taxon>
        <taxon>Neoptera</taxon>
        <taxon>Endopterygota</taxon>
        <taxon>Coleoptera</taxon>
        <taxon>Polyphaga</taxon>
        <taxon>Cucujiformia</taxon>
        <taxon>Tenebrionidae</taxon>
        <taxon>Tenebrionidae incertae sedis</taxon>
        <taxon>Tribolium</taxon>
    </lineage>
</organism>
<dbReference type="InParanoid" id="A0A139WHS5"/>
<evidence type="ECO:0008006" key="4">
    <source>
        <dbReference type="Google" id="ProtNLM"/>
    </source>
</evidence>
<dbReference type="Gene3D" id="3.15.10.50">
    <property type="match status" value="2"/>
</dbReference>
<evidence type="ECO:0000256" key="1">
    <source>
        <dbReference type="SAM" id="SignalP"/>
    </source>
</evidence>
<feature type="signal peptide" evidence="1">
    <location>
        <begin position="1"/>
        <end position="16"/>
    </location>
</feature>